<dbReference type="EC" id="2.7.7.65" evidence="1"/>
<dbReference type="Proteomes" id="UP000279384">
    <property type="component" value="Unassembled WGS sequence"/>
</dbReference>
<feature type="transmembrane region" description="Helical" evidence="3">
    <location>
        <begin position="60"/>
        <end position="80"/>
    </location>
</feature>
<evidence type="ECO:0000256" key="2">
    <source>
        <dbReference type="ARBA" id="ARBA00034247"/>
    </source>
</evidence>
<accession>A0A495BJZ0</accession>
<dbReference type="EMBL" id="RBID01000011">
    <property type="protein sequence ID" value="RKQ61428.1"/>
    <property type="molecule type" value="Genomic_DNA"/>
</dbReference>
<proteinExistence type="predicted"/>
<comment type="caution">
    <text evidence="5">The sequence shown here is derived from an EMBL/GenBank/DDBJ whole genome shotgun (WGS) entry which is preliminary data.</text>
</comment>
<dbReference type="SMART" id="SM00267">
    <property type="entry name" value="GGDEF"/>
    <property type="match status" value="1"/>
</dbReference>
<dbReference type="AlphaFoldDB" id="A0A495BJZ0"/>
<evidence type="ECO:0000313" key="5">
    <source>
        <dbReference type="EMBL" id="RKQ61428.1"/>
    </source>
</evidence>
<evidence type="ECO:0000256" key="1">
    <source>
        <dbReference type="ARBA" id="ARBA00012528"/>
    </source>
</evidence>
<feature type="transmembrane region" description="Helical" evidence="3">
    <location>
        <begin position="92"/>
        <end position="111"/>
    </location>
</feature>
<reference evidence="5 6" key="1">
    <citation type="submission" date="2018-10" db="EMBL/GenBank/DDBJ databases">
        <title>Genomic Encyclopedia of Type Strains, Phase IV (KMG-IV): sequencing the most valuable type-strain genomes for metagenomic binning, comparative biology and taxonomic classification.</title>
        <authorList>
            <person name="Goeker M."/>
        </authorList>
    </citation>
    <scope>NUCLEOTIDE SEQUENCE [LARGE SCALE GENOMIC DNA]</scope>
    <source>
        <strain evidence="5 6">DSM 3303</strain>
    </source>
</reference>
<gene>
    <name evidence="5" type="ORF">C8E02_1203</name>
</gene>
<dbReference type="CDD" id="cd01949">
    <property type="entry name" value="GGDEF"/>
    <property type="match status" value="1"/>
</dbReference>
<feature type="transmembrane region" description="Helical" evidence="3">
    <location>
        <begin position="117"/>
        <end position="138"/>
    </location>
</feature>
<organism evidence="5 6">
    <name type="scientific">Vogesella indigofera</name>
    <name type="common">Pseudomonas indigofera</name>
    <dbReference type="NCBI Taxonomy" id="45465"/>
    <lineage>
        <taxon>Bacteria</taxon>
        <taxon>Pseudomonadati</taxon>
        <taxon>Pseudomonadota</taxon>
        <taxon>Betaproteobacteria</taxon>
        <taxon>Neisseriales</taxon>
        <taxon>Chromobacteriaceae</taxon>
        <taxon>Vogesella</taxon>
    </lineage>
</organism>
<dbReference type="InterPro" id="IPR029787">
    <property type="entry name" value="Nucleotide_cyclase"/>
</dbReference>
<evidence type="ECO:0000259" key="4">
    <source>
        <dbReference type="PROSITE" id="PS50887"/>
    </source>
</evidence>
<dbReference type="GO" id="GO:0005886">
    <property type="term" value="C:plasma membrane"/>
    <property type="evidence" value="ECO:0007669"/>
    <property type="project" value="TreeGrafter"/>
</dbReference>
<dbReference type="RefSeq" id="WP_211329164.1">
    <property type="nucleotide sequence ID" value="NZ_RBID01000011.1"/>
</dbReference>
<comment type="catalytic activity">
    <reaction evidence="2">
        <text>2 GTP = 3',3'-c-di-GMP + 2 diphosphate</text>
        <dbReference type="Rhea" id="RHEA:24898"/>
        <dbReference type="ChEBI" id="CHEBI:33019"/>
        <dbReference type="ChEBI" id="CHEBI:37565"/>
        <dbReference type="ChEBI" id="CHEBI:58805"/>
        <dbReference type="EC" id="2.7.7.65"/>
    </reaction>
</comment>
<dbReference type="Pfam" id="PF00990">
    <property type="entry name" value="GGDEF"/>
    <property type="match status" value="1"/>
</dbReference>
<keyword evidence="3" id="KW-0812">Transmembrane</keyword>
<feature type="transmembrane region" description="Helical" evidence="3">
    <location>
        <begin position="189"/>
        <end position="209"/>
    </location>
</feature>
<dbReference type="PROSITE" id="PS50887">
    <property type="entry name" value="GGDEF"/>
    <property type="match status" value="1"/>
</dbReference>
<dbReference type="PANTHER" id="PTHR45138">
    <property type="entry name" value="REGULATORY COMPONENTS OF SENSORY TRANSDUCTION SYSTEM"/>
    <property type="match status" value="1"/>
</dbReference>
<keyword evidence="3" id="KW-0472">Membrane</keyword>
<dbReference type="NCBIfam" id="TIGR00254">
    <property type="entry name" value="GGDEF"/>
    <property type="match status" value="1"/>
</dbReference>
<feature type="domain" description="GGDEF" evidence="4">
    <location>
        <begin position="251"/>
        <end position="383"/>
    </location>
</feature>
<dbReference type="PANTHER" id="PTHR45138:SF9">
    <property type="entry name" value="DIGUANYLATE CYCLASE DGCM-RELATED"/>
    <property type="match status" value="1"/>
</dbReference>
<name>A0A495BJZ0_VOGIN</name>
<sequence>MHSPTLVAIAAILMVVMTLMLAAAWRFNPRIAGLGAWTLSYFFGLLVCVNLLLRAVAPELLLVLLAQLSAYLMAWLNWVGTRAYVGAAPVPRRYGVLGAVLLLATAAWFTVVQPEQTTRFTLMSLVVGTLFLLCARTIAQGRLQDHPARYLYALASGGHGLFLLLRPWLFRVDNHGLFDAQHAIAVSHLVVVESIVAIVLMAFGIVMLANEQVTLELRRIADRDPLTGVFNRRAFLALLDKGSHYAERMAFPLSVLLVDLDHFKKVNDSWGHQLGDRALRHFVTVAQACLRDGDVIGRLGGEEFAIFLPNARLAQAEAIASRLRGALEMQPLRHGEAAIALTASIGVAQRQPQEAPQALLHRADEAMYLAKHKGRNRIELAASSPPPADSTAAPALP</sequence>
<dbReference type="Gene3D" id="3.30.70.270">
    <property type="match status" value="1"/>
</dbReference>
<dbReference type="InterPro" id="IPR000160">
    <property type="entry name" value="GGDEF_dom"/>
</dbReference>
<evidence type="ECO:0000313" key="6">
    <source>
        <dbReference type="Proteomes" id="UP000279384"/>
    </source>
</evidence>
<feature type="transmembrane region" description="Helical" evidence="3">
    <location>
        <begin position="150"/>
        <end position="169"/>
    </location>
</feature>
<keyword evidence="3" id="KW-1133">Transmembrane helix</keyword>
<feature type="transmembrane region" description="Helical" evidence="3">
    <location>
        <begin position="6"/>
        <end position="27"/>
    </location>
</feature>
<dbReference type="FunFam" id="3.30.70.270:FF:000001">
    <property type="entry name" value="Diguanylate cyclase domain protein"/>
    <property type="match status" value="1"/>
</dbReference>
<dbReference type="InterPro" id="IPR043128">
    <property type="entry name" value="Rev_trsase/Diguanyl_cyclase"/>
</dbReference>
<evidence type="ECO:0000256" key="3">
    <source>
        <dbReference type="SAM" id="Phobius"/>
    </source>
</evidence>
<protein>
    <recommendedName>
        <fullName evidence="1">diguanylate cyclase</fullName>
        <ecNumber evidence="1">2.7.7.65</ecNumber>
    </recommendedName>
</protein>
<dbReference type="InterPro" id="IPR050469">
    <property type="entry name" value="Diguanylate_Cyclase"/>
</dbReference>
<feature type="transmembrane region" description="Helical" evidence="3">
    <location>
        <begin position="34"/>
        <end position="54"/>
    </location>
</feature>
<dbReference type="GO" id="GO:0043709">
    <property type="term" value="P:cell adhesion involved in single-species biofilm formation"/>
    <property type="evidence" value="ECO:0007669"/>
    <property type="project" value="TreeGrafter"/>
</dbReference>
<dbReference type="GO" id="GO:0052621">
    <property type="term" value="F:diguanylate cyclase activity"/>
    <property type="evidence" value="ECO:0007669"/>
    <property type="project" value="UniProtKB-EC"/>
</dbReference>
<dbReference type="GO" id="GO:1902201">
    <property type="term" value="P:negative regulation of bacterial-type flagellum-dependent cell motility"/>
    <property type="evidence" value="ECO:0007669"/>
    <property type="project" value="TreeGrafter"/>
</dbReference>
<dbReference type="SUPFAM" id="SSF55073">
    <property type="entry name" value="Nucleotide cyclase"/>
    <property type="match status" value="1"/>
</dbReference>